<dbReference type="InterPro" id="IPR011009">
    <property type="entry name" value="Kinase-like_dom_sf"/>
</dbReference>
<dbReference type="Proteomes" id="UP001215280">
    <property type="component" value="Unassembled WGS sequence"/>
</dbReference>
<dbReference type="InterPro" id="IPR008271">
    <property type="entry name" value="Ser/Thr_kinase_AS"/>
</dbReference>
<dbReference type="PANTHER" id="PTHR44329">
    <property type="entry name" value="SERINE/THREONINE-PROTEIN KINASE TNNI3K-RELATED"/>
    <property type="match status" value="1"/>
</dbReference>
<dbReference type="GO" id="GO:0005524">
    <property type="term" value="F:ATP binding"/>
    <property type="evidence" value="ECO:0007669"/>
    <property type="project" value="InterPro"/>
</dbReference>
<proteinExistence type="predicted"/>
<dbReference type="EMBL" id="JARJLG010000189">
    <property type="protein sequence ID" value="KAJ7730618.1"/>
    <property type="molecule type" value="Genomic_DNA"/>
</dbReference>
<feature type="domain" description="Protein kinase" evidence="1">
    <location>
        <begin position="1"/>
        <end position="243"/>
    </location>
</feature>
<comment type="caution">
    <text evidence="2">The sequence shown here is derived from an EMBL/GenBank/DDBJ whole genome shotgun (WGS) entry which is preliminary data.</text>
</comment>
<dbReference type="PROSITE" id="PS50011">
    <property type="entry name" value="PROTEIN_KINASE_DOM"/>
    <property type="match status" value="1"/>
</dbReference>
<dbReference type="SMART" id="SM00220">
    <property type="entry name" value="S_TKc"/>
    <property type="match status" value="1"/>
</dbReference>
<keyword evidence="3" id="KW-1185">Reference proteome</keyword>
<evidence type="ECO:0000313" key="3">
    <source>
        <dbReference type="Proteomes" id="UP001215280"/>
    </source>
</evidence>
<sequence length="250" mass="27913">MIRLPNYESGQLLAEELLKRLIREANIWSNLEHESVLPFIGVCNDVHIAPCPVLISPFCGFGHVGRYLTKNPSADRDHHLVCGVASGLKFPHDNDIVHGDLKVENVLVDKRGVPCICDFGISKILHRRGYTTLSVGTVPHMAPELFLVIGRDNTSGELPSTTKRSDVYSFALLALEILTSEPLKRRPSQAVVTSEDLQSLCPKREDYDLRNVSREYCLALDRCWAFEPLFRPSIGEVLGSPPISRRENAT</sequence>
<protein>
    <submittedName>
        <fullName evidence="2">Kinase-like domain-containing protein</fullName>
    </submittedName>
</protein>
<dbReference type="GO" id="GO:0004674">
    <property type="term" value="F:protein serine/threonine kinase activity"/>
    <property type="evidence" value="ECO:0007669"/>
    <property type="project" value="TreeGrafter"/>
</dbReference>
<evidence type="ECO:0000313" key="2">
    <source>
        <dbReference type="EMBL" id="KAJ7730618.1"/>
    </source>
</evidence>
<dbReference type="Pfam" id="PF07714">
    <property type="entry name" value="PK_Tyr_Ser-Thr"/>
    <property type="match status" value="1"/>
</dbReference>
<gene>
    <name evidence="2" type="ORF">DFH07DRAFT_162754</name>
</gene>
<dbReference type="PROSITE" id="PS00108">
    <property type="entry name" value="PROTEIN_KINASE_ST"/>
    <property type="match status" value="1"/>
</dbReference>
<keyword evidence="2" id="KW-0418">Kinase</keyword>
<dbReference type="SUPFAM" id="SSF56112">
    <property type="entry name" value="Protein kinase-like (PK-like)"/>
    <property type="match status" value="1"/>
</dbReference>
<dbReference type="AlphaFoldDB" id="A0AAD7HZ24"/>
<accession>A0AAD7HZ24</accession>
<organism evidence="2 3">
    <name type="scientific">Mycena maculata</name>
    <dbReference type="NCBI Taxonomy" id="230809"/>
    <lineage>
        <taxon>Eukaryota</taxon>
        <taxon>Fungi</taxon>
        <taxon>Dikarya</taxon>
        <taxon>Basidiomycota</taxon>
        <taxon>Agaricomycotina</taxon>
        <taxon>Agaricomycetes</taxon>
        <taxon>Agaricomycetidae</taxon>
        <taxon>Agaricales</taxon>
        <taxon>Marasmiineae</taxon>
        <taxon>Mycenaceae</taxon>
        <taxon>Mycena</taxon>
    </lineage>
</organism>
<name>A0AAD7HZ24_9AGAR</name>
<dbReference type="InterPro" id="IPR001245">
    <property type="entry name" value="Ser-Thr/Tyr_kinase_cat_dom"/>
</dbReference>
<reference evidence="2" key="1">
    <citation type="submission" date="2023-03" db="EMBL/GenBank/DDBJ databases">
        <title>Massive genome expansion in bonnet fungi (Mycena s.s.) driven by repeated elements and novel gene families across ecological guilds.</title>
        <authorList>
            <consortium name="Lawrence Berkeley National Laboratory"/>
            <person name="Harder C.B."/>
            <person name="Miyauchi S."/>
            <person name="Viragh M."/>
            <person name="Kuo A."/>
            <person name="Thoen E."/>
            <person name="Andreopoulos B."/>
            <person name="Lu D."/>
            <person name="Skrede I."/>
            <person name="Drula E."/>
            <person name="Henrissat B."/>
            <person name="Morin E."/>
            <person name="Kohler A."/>
            <person name="Barry K."/>
            <person name="LaButti K."/>
            <person name="Morin E."/>
            <person name="Salamov A."/>
            <person name="Lipzen A."/>
            <person name="Mereny Z."/>
            <person name="Hegedus B."/>
            <person name="Baldrian P."/>
            <person name="Stursova M."/>
            <person name="Weitz H."/>
            <person name="Taylor A."/>
            <person name="Grigoriev I.V."/>
            <person name="Nagy L.G."/>
            <person name="Martin F."/>
            <person name="Kauserud H."/>
        </authorList>
    </citation>
    <scope>NUCLEOTIDE SEQUENCE</scope>
    <source>
        <strain evidence="2">CBHHK188m</strain>
    </source>
</reference>
<evidence type="ECO:0000259" key="1">
    <source>
        <dbReference type="PROSITE" id="PS50011"/>
    </source>
</evidence>
<dbReference type="Gene3D" id="1.10.510.10">
    <property type="entry name" value="Transferase(Phosphotransferase) domain 1"/>
    <property type="match status" value="1"/>
</dbReference>
<dbReference type="InterPro" id="IPR051681">
    <property type="entry name" value="Ser/Thr_Kinases-Pseudokinases"/>
</dbReference>
<dbReference type="InterPro" id="IPR000719">
    <property type="entry name" value="Prot_kinase_dom"/>
</dbReference>
<keyword evidence="2" id="KW-0808">Transferase</keyword>